<name>A0A913HLT6_STRER</name>
<accession>A0A913HLT6</accession>
<sequence>MEVDEVQVTSSATIPSMPEKLSPQVKDGGMLSTSIIEDDNDISKYSEGRKIELAKKVREENKKVGEKFSGFYGVMKKPPNTQKLLGSDDILSIYNLRECFNKVCGKVNEGDSIYSILDEVIGPLENETYKSDNSSLRKLIERPPIVDKEIINFTDQMLKFYDLQPGALDKKYQLEGNAKEIASKYAMECSVNGAQGKNISNNSSDRVSSSFNFNMYEKLDSGVRLKKKNRTKEEKEERARKKAERKEKRRLEAEKERFEEINSIKKAKKEEKFIESEKTFIAQTEQEDNDEEASLTKL</sequence>
<comment type="function">
    <text evidence="5">Component of the Mediator complex, a coactivator involved in the regulated transcription of nearly all RNA polymerase II-dependent genes. Mediator functions as a bridge to convey information from gene-specific regulatory proteins to the basal RNA polymerase II transcription machinery. Mediator is recruited to promoters by direct interactions with regulatory proteins and serves as a scaffold for the assembly of a functional preinitiation complex with RNA polymerase II and the general transcription factors.</text>
</comment>
<comment type="subunit">
    <text evidence="5">Component of the Mediator complex.</text>
</comment>
<evidence type="ECO:0000256" key="6">
    <source>
        <dbReference type="SAM" id="MobiDB-lite"/>
    </source>
</evidence>
<dbReference type="Proteomes" id="UP000035681">
    <property type="component" value="Unplaced"/>
</dbReference>
<dbReference type="WBParaSite" id="SSTP_0000333900.1">
    <property type="protein sequence ID" value="SSTP_0000333900.1"/>
    <property type="gene ID" value="SSTP_0000333900"/>
</dbReference>
<evidence type="ECO:0000256" key="2">
    <source>
        <dbReference type="ARBA" id="ARBA00023015"/>
    </source>
</evidence>
<evidence type="ECO:0000256" key="3">
    <source>
        <dbReference type="ARBA" id="ARBA00023163"/>
    </source>
</evidence>
<dbReference type="InterPro" id="IPR019403">
    <property type="entry name" value="Mediator_Med19_met"/>
</dbReference>
<feature type="compositionally biased region" description="Basic and acidic residues" evidence="6">
    <location>
        <begin position="231"/>
        <end position="257"/>
    </location>
</feature>
<dbReference type="AlphaFoldDB" id="A0A913HLT6"/>
<evidence type="ECO:0000313" key="7">
    <source>
        <dbReference type="Proteomes" id="UP000035681"/>
    </source>
</evidence>
<comment type="subcellular location">
    <subcellularLocation>
        <location evidence="1 5">Nucleus</location>
    </subcellularLocation>
</comment>
<feature type="region of interest" description="Disordered" evidence="6">
    <location>
        <begin position="1"/>
        <end position="27"/>
    </location>
</feature>
<evidence type="ECO:0000256" key="1">
    <source>
        <dbReference type="ARBA" id="ARBA00004123"/>
    </source>
</evidence>
<gene>
    <name evidence="5" type="primary">MED19</name>
</gene>
<feature type="region of interest" description="Disordered" evidence="6">
    <location>
        <begin position="224"/>
        <end position="257"/>
    </location>
</feature>
<dbReference type="GO" id="GO:0016592">
    <property type="term" value="C:mediator complex"/>
    <property type="evidence" value="ECO:0007669"/>
    <property type="project" value="InterPro"/>
</dbReference>
<keyword evidence="3 5" id="KW-0804">Transcription</keyword>
<dbReference type="GO" id="GO:0003712">
    <property type="term" value="F:transcription coregulator activity"/>
    <property type="evidence" value="ECO:0007669"/>
    <property type="project" value="InterPro"/>
</dbReference>
<evidence type="ECO:0000256" key="4">
    <source>
        <dbReference type="ARBA" id="ARBA00023242"/>
    </source>
</evidence>
<comment type="similarity">
    <text evidence="5">Belongs to the Mediator complex subunit 19 family.</text>
</comment>
<reference evidence="8" key="1">
    <citation type="submission" date="2022-10" db="UniProtKB">
        <authorList>
            <consortium name="WormBaseParasite"/>
        </authorList>
    </citation>
    <scope>IDENTIFICATION</scope>
</reference>
<keyword evidence="4 5" id="KW-0539">Nucleus</keyword>
<evidence type="ECO:0000313" key="8">
    <source>
        <dbReference type="WBParaSite" id="SSTP_0000333900.1"/>
    </source>
</evidence>
<dbReference type="Pfam" id="PF10278">
    <property type="entry name" value="Med19"/>
    <property type="match status" value="1"/>
</dbReference>
<organism evidence="8">
    <name type="scientific">Strongyloides stercoralis</name>
    <name type="common">Threadworm</name>
    <dbReference type="NCBI Taxonomy" id="6248"/>
    <lineage>
        <taxon>Eukaryota</taxon>
        <taxon>Metazoa</taxon>
        <taxon>Ecdysozoa</taxon>
        <taxon>Nematoda</taxon>
        <taxon>Chromadorea</taxon>
        <taxon>Rhabditida</taxon>
        <taxon>Tylenchina</taxon>
        <taxon>Panagrolaimomorpha</taxon>
        <taxon>Strongyloidoidea</taxon>
        <taxon>Strongyloididae</taxon>
        <taxon>Strongyloides</taxon>
    </lineage>
</organism>
<dbReference type="GO" id="GO:0006357">
    <property type="term" value="P:regulation of transcription by RNA polymerase II"/>
    <property type="evidence" value="ECO:0007669"/>
    <property type="project" value="InterPro"/>
</dbReference>
<keyword evidence="2 5" id="KW-0805">Transcription regulation</keyword>
<proteinExistence type="inferred from homology"/>
<keyword evidence="7" id="KW-1185">Reference proteome</keyword>
<dbReference type="WBParaSite" id="TCONS_00007315.p1">
    <property type="protein sequence ID" value="TCONS_00007315.p1"/>
    <property type="gene ID" value="XLOC_005347"/>
</dbReference>
<protein>
    <recommendedName>
        <fullName evidence="5">Mediator of RNA polymerase II transcription subunit 19</fullName>
    </recommendedName>
    <alternativeName>
        <fullName evidence="5">Mediator complex subunit 19</fullName>
    </alternativeName>
</protein>
<evidence type="ECO:0000256" key="5">
    <source>
        <dbReference type="RuleBase" id="RU364151"/>
    </source>
</evidence>
<keyword evidence="5" id="KW-0010">Activator</keyword>